<protein>
    <submittedName>
        <fullName evidence="1">Uncharacterized protein</fullName>
    </submittedName>
</protein>
<dbReference type="EMBL" id="MHSN01000009">
    <property type="protein sequence ID" value="OHA45286.1"/>
    <property type="molecule type" value="Genomic_DNA"/>
</dbReference>
<reference evidence="1 2" key="1">
    <citation type="journal article" date="2016" name="Nat. Commun.">
        <title>Thousands of microbial genomes shed light on interconnected biogeochemical processes in an aquifer system.</title>
        <authorList>
            <person name="Anantharaman K."/>
            <person name="Brown C.T."/>
            <person name="Hug L.A."/>
            <person name="Sharon I."/>
            <person name="Castelle C.J."/>
            <person name="Probst A.J."/>
            <person name="Thomas B.C."/>
            <person name="Singh A."/>
            <person name="Wilkins M.J."/>
            <person name="Karaoz U."/>
            <person name="Brodie E.L."/>
            <person name="Williams K.H."/>
            <person name="Hubbard S.S."/>
            <person name="Banfield J.F."/>
        </authorList>
    </citation>
    <scope>NUCLEOTIDE SEQUENCE [LARGE SCALE GENOMIC DNA]</scope>
</reference>
<evidence type="ECO:0000313" key="2">
    <source>
        <dbReference type="Proteomes" id="UP000176881"/>
    </source>
</evidence>
<evidence type="ECO:0000313" key="1">
    <source>
        <dbReference type="EMBL" id="OHA45286.1"/>
    </source>
</evidence>
<sequence>MKLFLASSLDKTVPLILKAFGQSIRGGKVVFVANAADNYKGDKGWVESDRKAFESLGCKIENMDLREIDQGQFRDTLKGADIIHYLLPQLLSSGSR</sequence>
<comment type="caution">
    <text evidence="1">The sequence shown here is derived from an EMBL/GenBank/DDBJ whole genome shotgun (WGS) entry which is preliminary data.</text>
</comment>
<name>A0A1G2PAD0_9BACT</name>
<organism evidence="1 2">
    <name type="scientific">Candidatus Taylorbacteria bacterium RIFCSPLOWO2_12_FULL_47_20</name>
    <dbReference type="NCBI Taxonomy" id="1802335"/>
    <lineage>
        <taxon>Bacteria</taxon>
        <taxon>Candidatus Tayloriibacteriota</taxon>
    </lineage>
</organism>
<dbReference type="Gene3D" id="3.40.50.880">
    <property type="match status" value="1"/>
</dbReference>
<proteinExistence type="predicted"/>
<dbReference type="InterPro" id="IPR029062">
    <property type="entry name" value="Class_I_gatase-like"/>
</dbReference>
<accession>A0A1G2PAD0</accession>
<gene>
    <name evidence="1" type="ORF">A3G59_01815</name>
</gene>
<dbReference type="Proteomes" id="UP000176881">
    <property type="component" value="Unassembled WGS sequence"/>
</dbReference>
<dbReference type="AlphaFoldDB" id="A0A1G2PAD0"/>